<dbReference type="Proteomes" id="UP000221580">
    <property type="component" value="Unassembled WGS sequence"/>
</dbReference>
<dbReference type="AlphaFoldDB" id="A0A7Z1GJ29"/>
<sequence length="118" mass="13482">DLWVRAAICNWTMANVPEILLNYRVHSSQISTSAATVQMQLSQGIRKKYWLHLLASWGCDTSCIDAILDTRTNSQEFNFDDIDLALNFVLEHCEGEARTLAINHTRKFISELRPTVQT</sequence>
<accession>A0A7Z1GJ29</accession>
<reference evidence="1 2" key="1">
    <citation type="submission" date="2017-09" db="EMBL/GenBank/DDBJ databases">
        <authorList>
            <person name="DeBolt S."/>
            <person name="Huntemann M."/>
            <person name="Clum A."/>
            <person name="Pillay M."/>
            <person name="Palaniappan K."/>
            <person name="Varghese N."/>
            <person name="Mikhailova N."/>
            <person name="Stamatis D."/>
            <person name="Reddy T."/>
            <person name="Daum C."/>
            <person name="Shapiro N."/>
            <person name="Ivanova N."/>
            <person name="Kyrpides N."/>
            <person name="Woyke T."/>
        </authorList>
    </citation>
    <scope>NUCLEOTIDE SEQUENCE [LARGE SCALE GENOMIC DNA]</scope>
    <source>
        <strain evidence="1 2">A2-S9</strain>
    </source>
</reference>
<feature type="non-terminal residue" evidence="1">
    <location>
        <position position="1"/>
    </location>
</feature>
<organism evidence="1 2">
    <name type="scientific">Pseudomonas poae</name>
    <dbReference type="NCBI Taxonomy" id="200451"/>
    <lineage>
        <taxon>Bacteria</taxon>
        <taxon>Pseudomonadati</taxon>
        <taxon>Pseudomonadota</taxon>
        <taxon>Gammaproteobacteria</taxon>
        <taxon>Pseudomonadales</taxon>
        <taxon>Pseudomonadaceae</taxon>
        <taxon>Pseudomonas</taxon>
    </lineage>
</organism>
<evidence type="ECO:0000313" key="2">
    <source>
        <dbReference type="Proteomes" id="UP000221580"/>
    </source>
</evidence>
<reference evidence="1 2" key="2">
    <citation type="submission" date="2017-10" db="EMBL/GenBank/DDBJ databases">
        <title>Bacterial endophytes that colonize and modify switchgrass growth.</title>
        <authorList>
            <person name="Debolt S."/>
        </authorList>
    </citation>
    <scope>NUCLEOTIDE SEQUENCE [LARGE SCALE GENOMIC DNA]</scope>
    <source>
        <strain evidence="1 2">A2-S9</strain>
    </source>
</reference>
<proteinExistence type="predicted"/>
<gene>
    <name evidence="1" type="ORF">DM05_3482</name>
</gene>
<comment type="caution">
    <text evidence="1">The sequence shown here is derived from an EMBL/GenBank/DDBJ whole genome shotgun (WGS) entry which is preliminary data.</text>
</comment>
<name>A0A7Z1GJ29_9PSED</name>
<evidence type="ECO:0000313" key="1">
    <source>
        <dbReference type="EMBL" id="PFG58818.1"/>
    </source>
</evidence>
<protein>
    <submittedName>
        <fullName evidence="1">Uncharacterized protein</fullName>
    </submittedName>
</protein>
<dbReference type="EMBL" id="PDJN01000003">
    <property type="protein sequence ID" value="PFG58818.1"/>
    <property type="molecule type" value="Genomic_DNA"/>
</dbReference>